<organism evidence="1 2">
    <name type="scientific">Panagrolaimus sp. JU765</name>
    <dbReference type="NCBI Taxonomy" id="591449"/>
    <lineage>
        <taxon>Eukaryota</taxon>
        <taxon>Metazoa</taxon>
        <taxon>Ecdysozoa</taxon>
        <taxon>Nematoda</taxon>
        <taxon>Chromadorea</taxon>
        <taxon>Rhabditida</taxon>
        <taxon>Tylenchina</taxon>
        <taxon>Panagrolaimomorpha</taxon>
        <taxon>Panagrolaimoidea</taxon>
        <taxon>Panagrolaimidae</taxon>
        <taxon>Panagrolaimus</taxon>
    </lineage>
</organism>
<dbReference type="Proteomes" id="UP000887576">
    <property type="component" value="Unplaced"/>
</dbReference>
<sequence>MRYRLVLYTCTFYFFLDFLPHFGNYVIFKLLNISFADYSPFSQFCSAIDTAICSEIYWRTFKAVENSEVVT</sequence>
<proteinExistence type="predicted"/>
<protein>
    <submittedName>
        <fullName evidence="2">Uncharacterized protein</fullName>
    </submittedName>
</protein>
<accession>A0AC34QRY7</accession>
<evidence type="ECO:0000313" key="2">
    <source>
        <dbReference type="WBParaSite" id="JU765_v2.g1881.t1"/>
    </source>
</evidence>
<name>A0AC34QRY7_9BILA</name>
<dbReference type="WBParaSite" id="JU765_v2.g1881.t1">
    <property type="protein sequence ID" value="JU765_v2.g1881.t1"/>
    <property type="gene ID" value="JU765_v2.g1881"/>
</dbReference>
<evidence type="ECO:0000313" key="1">
    <source>
        <dbReference type="Proteomes" id="UP000887576"/>
    </source>
</evidence>
<reference evidence="2" key="1">
    <citation type="submission" date="2022-11" db="UniProtKB">
        <authorList>
            <consortium name="WormBaseParasite"/>
        </authorList>
    </citation>
    <scope>IDENTIFICATION</scope>
</reference>